<dbReference type="AlphaFoldDB" id="A0A7X1NUW5"/>
<proteinExistence type="predicted"/>
<keyword evidence="3" id="KW-1185">Reference proteome</keyword>
<keyword evidence="1" id="KW-0472">Membrane</keyword>
<reference evidence="2 3" key="1">
    <citation type="submission" date="2019-10" db="EMBL/GenBank/DDBJ databases">
        <title>Deinococcus sp. isolated from soil.</title>
        <authorList>
            <person name="Li Y."/>
            <person name="Wang J."/>
        </authorList>
    </citation>
    <scope>NUCLEOTIDE SEQUENCE [LARGE SCALE GENOMIC DNA]</scope>
    <source>
        <strain evidence="2 3">SDU3-2</strain>
    </source>
</reference>
<sequence length="67" mass="7095">MTDLLILLGLIGVPAALTLGFWRLRSSLEHGTGRVDPLTGALFFGAVERGTEGLKTGEAQASRGREN</sequence>
<dbReference type="RefSeq" id="WP_152869715.1">
    <property type="nucleotide sequence ID" value="NZ_WBSL01000001.1"/>
</dbReference>
<keyword evidence="1" id="KW-0812">Transmembrane</keyword>
<gene>
    <name evidence="2" type="ORF">F8S09_05945</name>
</gene>
<name>A0A7X1NUW5_9DEIO</name>
<evidence type="ECO:0000313" key="3">
    <source>
        <dbReference type="Proteomes" id="UP000484842"/>
    </source>
</evidence>
<keyword evidence="1" id="KW-1133">Transmembrane helix</keyword>
<protein>
    <submittedName>
        <fullName evidence="2">Uncharacterized protein</fullName>
    </submittedName>
</protein>
<evidence type="ECO:0000256" key="1">
    <source>
        <dbReference type="SAM" id="Phobius"/>
    </source>
</evidence>
<evidence type="ECO:0000313" key="2">
    <source>
        <dbReference type="EMBL" id="MPY66241.1"/>
    </source>
</evidence>
<comment type="caution">
    <text evidence="2">The sequence shown here is derived from an EMBL/GenBank/DDBJ whole genome shotgun (WGS) entry which is preliminary data.</text>
</comment>
<dbReference type="EMBL" id="WBSL01000001">
    <property type="protein sequence ID" value="MPY66241.1"/>
    <property type="molecule type" value="Genomic_DNA"/>
</dbReference>
<organism evidence="2 3">
    <name type="scientific">Deinococcus terrestris</name>
    <dbReference type="NCBI Taxonomy" id="2651870"/>
    <lineage>
        <taxon>Bacteria</taxon>
        <taxon>Thermotogati</taxon>
        <taxon>Deinococcota</taxon>
        <taxon>Deinococci</taxon>
        <taxon>Deinococcales</taxon>
        <taxon>Deinococcaceae</taxon>
        <taxon>Deinococcus</taxon>
    </lineage>
</organism>
<dbReference type="Proteomes" id="UP000484842">
    <property type="component" value="Unassembled WGS sequence"/>
</dbReference>
<accession>A0A7X1NUW5</accession>
<feature type="transmembrane region" description="Helical" evidence="1">
    <location>
        <begin position="6"/>
        <end position="24"/>
    </location>
</feature>